<keyword evidence="2" id="KW-1003">Cell membrane</keyword>
<dbReference type="AlphaFoldDB" id="X1BCA9"/>
<sequence>MIIVNILIYGAVLGSILALLSSGYSLVYGVAGVLNLAHGALYVLTGYMIYWIMDSRILEYIFARDIAYLFSIGLISAK</sequence>
<keyword evidence="3 6" id="KW-0812">Transmembrane</keyword>
<dbReference type="EMBL" id="BART01010946">
    <property type="protein sequence ID" value="GAG78862.1"/>
    <property type="molecule type" value="Genomic_DNA"/>
</dbReference>
<keyword evidence="4 6" id="KW-1133">Transmembrane helix</keyword>
<dbReference type="InterPro" id="IPR001851">
    <property type="entry name" value="ABC_transp_permease"/>
</dbReference>
<name>X1BCA9_9ZZZZ</name>
<evidence type="ECO:0000313" key="7">
    <source>
        <dbReference type="EMBL" id="GAG78862.1"/>
    </source>
</evidence>
<accession>X1BCA9</accession>
<comment type="caution">
    <text evidence="7">The sequence shown here is derived from an EMBL/GenBank/DDBJ whole genome shotgun (WGS) entry which is preliminary data.</text>
</comment>
<reference evidence="7" key="1">
    <citation type="journal article" date="2014" name="Front. Microbiol.">
        <title>High frequency of phylogenetically diverse reductive dehalogenase-homologous genes in deep subseafloor sedimentary metagenomes.</title>
        <authorList>
            <person name="Kawai M."/>
            <person name="Futagami T."/>
            <person name="Toyoda A."/>
            <person name="Takaki Y."/>
            <person name="Nishi S."/>
            <person name="Hori S."/>
            <person name="Arai W."/>
            <person name="Tsubouchi T."/>
            <person name="Morono Y."/>
            <person name="Uchiyama I."/>
            <person name="Ito T."/>
            <person name="Fujiyama A."/>
            <person name="Inagaki F."/>
            <person name="Takami H."/>
        </authorList>
    </citation>
    <scope>NUCLEOTIDE SEQUENCE</scope>
    <source>
        <strain evidence="7">Expedition CK06-06</strain>
    </source>
</reference>
<evidence type="ECO:0000256" key="3">
    <source>
        <dbReference type="ARBA" id="ARBA00022692"/>
    </source>
</evidence>
<evidence type="ECO:0000256" key="2">
    <source>
        <dbReference type="ARBA" id="ARBA00022475"/>
    </source>
</evidence>
<organism evidence="7">
    <name type="scientific">marine sediment metagenome</name>
    <dbReference type="NCBI Taxonomy" id="412755"/>
    <lineage>
        <taxon>unclassified sequences</taxon>
        <taxon>metagenomes</taxon>
        <taxon>ecological metagenomes</taxon>
    </lineage>
</organism>
<comment type="subcellular location">
    <subcellularLocation>
        <location evidence="1">Cell membrane</location>
        <topology evidence="1">Multi-pass membrane protein</topology>
    </subcellularLocation>
</comment>
<keyword evidence="5 6" id="KW-0472">Membrane</keyword>
<feature type="transmembrane region" description="Helical" evidence="6">
    <location>
        <begin position="33"/>
        <end position="53"/>
    </location>
</feature>
<evidence type="ECO:0000256" key="5">
    <source>
        <dbReference type="ARBA" id="ARBA00023136"/>
    </source>
</evidence>
<evidence type="ECO:0000256" key="1">
    <source>
        <dbReference type="ARBA" id="ARBA00004651"/>
    </source>
</evidence>
<dbReference type="GO" id="GO:0005886">
    <property type="term" value="C:plasma membrane"/>
    <property type="evidence" value="ECO:0007669"/>
    <property type="project" value="UniProtKB-SubCell"/>
</dbReference>
<gene>
    <name evidence="7" type="ORF">S01H4_23558</name>
</gene>
<evidence type="ECO:0008006" key="8">
    <source>
        <dbReference type="Google" id="ProtNLM"/>
    </source>
</evidence>
<feature type="transmembrane region" description="Helical" evidence="6">
    <location>
        <begin position="7"/>
        <end position="27"/>
    </location>
</feature>
<dbReference type="Pfam" id="PF02653">
    <property type="entry name" value="BPD_transp_2"/>
    <property type="match status" value="1"/>
</dbReference>
<dbReference type="GO" id="GO:0022857">
    <property type="term" value="F:transmembrane transporter activity"/>
    <property type="evidence" value="ECO:0007669"/>
    <property type="project" value="InterPro"/>
</dbReference>
<evidence type="ECO:0000256" key="4">
    <source>
        <dbReference type="ARBA" id="ARBA00022989"/>
    </source>
</evidence>
<proteinExistence type="predicted"/>
<evidence type="ECO:0000256" key="6">
    <source>
        <dbReference type="SAM" id="Phobius"/>
    </source>
</evidence>
<protein>
    <recommendedName>
        <fullName evidence="8">Branched-chain amino acid ABC transporter permease</fullName>
    </recommendedName>
</protein>